<dbReference type="AlphaFoldDB" id="A0A6N8FIZ3"/>
<evidence type="ECO:0000313" key="3">
    <source>
        <dbReference type="Proteomes" id="UP000469125"/>
    </source>
</evidence>
<keyword evidence="2" id="KW-0449">Lipoprotein</keyword>
<protein>
    <submittedName>
        <fullName evidence="2">YhcN/YlaJ family sporulation lipoprotein</fullName>
    </submittedName>
</protein>
<comment type="caution">
    <text evidence="2">The sequence shown here is derived from an EMBL/GenBank/DDBJ whole genome shotgun (WGS) entry which is preliminary data.</text>
</comment>
<sequence>MIFRISVLVASIFLIVGCQQDDTENSLPTQEQDQDERIINVKNSDPREKRDLTNEQIADHLANVASDVPEVDDAVAIVAGPYAVVGIDVQQELDRSRVGTIKYSVLEALQHDPYGKTAVVVADGDVNERIRLMAEKMRQGHPVQGIVDEVSAIVGRYMPDFPIPEDQPETPDINKEILDKENEEDNLDDIQNEQSKNHKEQRED</sequence>
<dbReference type="Pfam" id="PF09580">
    <property type="entry name" value="Spore_YhcN_YlaJ"/>
    <property type="match status" value="1"/>
</dbReference>
<organism evidence="2 3">
    <name type="scientific">Ornithinibacillus caprae</name>
    <dbReference type="NCBI Taxonomy" id="2678566"/>
    <lineage>
        <taxon>Bacteria</taxon>
        <taxon>Bacillati</taxon>
        <taxon>Bacillota</taxon>
        <taxon>Bacilli</taxon>
        <taxon>Bacillales</taxon>
        <taxon>Bacillaceae</taxon>
        <taxon>Ornithinibacillus</taxon>
    </lineage>
</organism>
<dbReference type="PROSITE" id="PS51257">
    <property type="entry name" value="PROKAR_LIPOPROTEIN"/>
    <property type="match status" value="1"/>
</dbReference>
<evidence type="ECO:0000256" key="1">
    <source>
        <dbReference type="SAM" id="MobiDB-lite"/>
    </source>
</evidence>
<gene>
    <name evidence="2" type="ORF">GMD78_14475</name>
</gene>
<reference evidence="2 3" key="1">
    <citation type="submission" date="2019-11" db="EMBL/GenBank/DDBJ databases">
        <authorList>
            <person name="Li X."/>
        </authorList>
    </citation>
    <scope>NUCLEOTIDE SEQUENCE [LARGE SCALE GENOMIC DNA]</scope>
    <source>
        <strain evidence="2 3">L9</strain>
    </source>
</reference>
<keyword evidence="3" id="KW-1185">Reference proteome</keyword>
<evidence type="ECO:0000313" key="2">
    <source>
        <dbReference type="EMBL" id="MUK89570.1"/>
    </source>
</evidence>
<dbReference type="NCBIfam" id="TIGR02898">
    <property type="entry name" value="spore_YhcN_YlaJ"/>
    <property type="match status" value="1"/>
</dbReference>
<accession>A0A6N8FIZ3</accession>
<dbReference type="RefSeq" id="WP_155669533.1">
    <property type="nucleotide sequence ID" value="NZ_WOCA01000012.1"/>
</dbReference>
<proteinExistence type="predicted"/>
<dbReference type="InterPro" id="IPR014247">
    <property type="entry name" value="Spore_lipoprot_YhcN/YlaJ"/>
</dbReference>
<dbReference type="InterPro" id="IPR019076">
    <property type="entry name" value="Spore_lipoprot_YhcN/YlaJ-like"/>
</dbReference>
<feature type="compositionally biased region" description="Basic and acidic residues" evidence="1">
    <location>
        <begin position="195"/>
        <end position="204"/>
    </location>
</feature>
<feature type="compositionally biased region" description="Acidic residues" evidence="1">
    <location>
        <begin position="181"/>
        <end position="191"/>
    </location>
</feature>
<dbReference type="GO" id="GO:0030435">
    <property type="term" value="P:sporulation resulting in formation of a cellular spore"/>
    <property type="evidence" value="ECO:0007669"/>
    <property type="project" value="InterPro"/>
</dbReference>
<dbReference type="Proteomes" id="UP000469125">
    <property type="component" value="Unassembled WGS sequence"/>
</dbReference>
<dbReference type="EMBL" id="WOCA01000012">
    <property type="protein sequence ID" value="MUK89570.1"/>
    <property type="molecule type" value="Genomic_DNA"/>
</dbReference>
<name>A0A6N8FIZ3_9BACI</name>
<feature type="region of interest" description="Disordered" evidence="1">
    <location>
        <begin position="160"/>
        <end position="204"/>
    </location>
</feature>